<organism evidence="2 3">
    <name type="scientific">Papaver somniferum</name>
    <name type="common">Opium poppy</name>
    <dbReference type="NCBI Taxonomy" id="3469"/>
    <lineage>
        <taxon>Eukaryota</taxon>
        <taxon>Viridiplantae</taxon>
        <taxon>Streptophyta</taxon>
        <taxon>Embryophyta</taxon>
        <taxon>Tracheophyta</taxon>
        <taxon>Spermatophyta</taxon>
        <taxon>Magnoliopsida</taxon>
        <taxon>Ranunculales</taxon>
        <taxon>Papaveraceae</taxon>
        <taxon>Papaveroideae</taxon>
        <taxon>Papaver</taxon>
    </lineage>
</organism>
<dbReference type="Gramene" id="RZC58850">
    <property type="protein sequence ID" value="RZC58850"/>
    <property type="gene ID" value="C5167_006161"/>
</dbReference>
<dbReference type="InterPro" id="IPR000719">
    <property type="entry name" value="Prot_kinase_dom"/>
</dbReference>
<dbReference type="Gene3D" id="3.30.200.20">
    <property type="entry name" value="Phosphorylase Kinase, domain 1"/>
    <property type="match status" value="1"/>
</dbReference>
<accession>A0A4Y7JFQ7</accession>
<protein>
    <recommendedName>
        <fullName evidence="1">Protein kinase domain-containing protein</fullName>
    </recommendedName>
</protein>
<dbReference type="Proteomes" id="UP000316621">
    <property type="component" value="Chromosome 4"/>
</dbReference>
<feature type="domain" description="Protein kinase" evidence="1">
    <location>
        <begin position="3"/>
        <end position="98"/>
    </location>
</feature>
<dbReference type="PANTHER" id="PTHR48011">
    <property type="entry name" value="CCR4-NOT TRANSCRIPTIONAL COMPLEX SUBUNIT CAF120-RELATED"/>
    <property type="match status" value="1"/>
</dbReference>
<dbReference type="PANTHER" id="PTHR48011:SF4">
    <property type="entry name" value="MITOGEN-ACTIVATED PROTEIN KINASE KINASE KINASE 19"/>
    <property type="match status" value="1"/>
</dbReference>
<gene>
    <name evidence="2" type="ORF">C5167_006161</name>
</gene>
<proteinExistence type="predicted"/>
<reference evidence="2 3" key="1">
    <citation type="journal article" date="2018" name="Science">
        <title>The opium poppy genome and morphinan production.</title>
        <authorList>
            <person name="Guo L."/>
            <person name="Winzer T."/>
            <person name="Yang X."/>
            <person name="Li Y."/>
            <person name="Ning Z."/>
            <person name="He Z."/>
            <person name="Teodor R."/>
            <person name="Lu Y."/>
            <person name="Bowser T.A."/>
            <person name="Graham I.A."/>
            <person name="Ye K."/>
        </authorList>
    </citation>
    <scope>NUCLEOTIDE SEQUENCE [LARGE SCALE GENOMIC DNA]</scope>
    <source>
        <strain evidence="3">cv. HN1</strain>
        <tissue evidence="2">Leaves</tissue>
    </source>
</reference>
<dbReference type="GO" id="GO:0007165">
    <property type="term" value="P:signal transduction"/>
    <property type="evidence" value="ECO:0007669"/>
    <property type="project" value="TreeGrafter"/>
</dbReference>
<keyword evidence="3" id="KW-1185">Reference proteome</keyword>
<dbReference type="EMBL" id="CM010718">
    <property type="protein sequence ID" value="RZC58850.1"/>
    <property type="molecule type" value="Genomic_DNA"/>
</dbReference>
<dbReference type="STRING" id="3469.A0A4Y7JFQ7"/>
<dbReference type="GO" id="GO:0005524">
    <property type="term" value="F:ATP binding"/>
    <property type="evidence" value="ECO:0007669"/>
    <property type="project" value="InterPro"/>
</dbReference>
<dbReference type="InterPro" id="IPR011009">
    <property type="entry name" value="Kinase-like_dom_sf"/>
</dbReference>
<dbReference type="GO" id="GO:0004672">
    <property type="term" value="F:protein kinase activity"/>
    <property type="evidence" value="ECO:0007669"/>
    <property type="project" value="InterPro"/>
</dbReference>
<dbReference type="AlphaFoldDB" id="A0A4Y7JFQ7"/>
<dbReference type="SUPFAM" id="SSF56112">
    <property type="entry name" value="Protein kinase-like (PK-like)"/>
    <property type="match status" value="1"/>
</dbReference>
<evidence type="ECO:0000313" key="2">
    <source>
        <dbReference type="EMBL" id="RZC58850.1"/>
    </source>
</evidence>
<dbReference type="InterPro" id="IPR052751">
    <property type="entry name" value="Plant_MAPKKK"/>
</dbReference>
<sequence length="98" mass="10943">MNWIRGKTISRGSSAVVSVATSQKNGDLFAVKSAELYRAEFLKREERILSTLDCPQIIKYIGSDTTNESGELMYNLFMEYVSGGTLTEAIQEQKGKLE</sequence>
<name>A0A4Y7JFQ7_PAPSO</name>
<evidence type="ECO:0000259" key="1">
    <source>
        <dbReference type="PROSITE" id="PS50011"/>
    </source>
</evidence>
<evidence type="ECO:0000313" key="3">
    <source>
        <dbReference type="Proteomes" id="UP000316621"/>
    </source>
</evidence>
<dbReference type="Pfam" id="PF00069">
    <property type="entry name" value="Pkinase"/>
    <property type="match status" value="1"/>
</dbReference>
<dbReference type="OMA" id="HAYSVEN"/>
<dbReference type="PROSITE" id="PS50011">
    <property type="entry name" value="PROTEIN_KINASE_DOM"/>
    <property type="match status" value="1"/>
</dbReference>